<dbReference type="Proteomes" id="UP001060215">
    <property type="component" value="Chromosome 5"/>
</dbReference>
<evidence type="ECO:0000313" key="1">
    <source>
        <dbReference type="EMBL" id="KAI8010333.1"/>
    </source>
</evidence>
<reference evidence="1 2" key="1">
    <citation type="journal article" date="2022" name="Plant J.">
        <title>Chromosome-level genome of Camellia lanceoleosa provides a valuable resource for understanding genome evolution and self-incompatibility.</title>
        <authorList>
            <person name="Gong W."/>
            <person name="Xiao S."/>
            <person name="Wang L."/>
            <person name="Liao Z."/>
            <person name="Chang Y."/>
            <person name="Mo W."/>
            <person name="Hu G."/>
            <person name="Li W."/>
            <person name="Zhao G."/>
            <person name="Zhu H."/>
            <person name="Hu X."/>
            <person name="Ji K."/>
            <person name="Xiang X."/>
            <person name="Song Q."/>
            <person name="Yuan D."/>
            <person name="Jin S."/>
            <person name="Zhang L."/>
        </authorList>
    </citation>
    <scope>NUCLEOTIDE SEQUENCE [LARGE SCALE GENOMIC DNA]</scope>
    <source>
        <strain evidence="1">SQ_2022a</strain>
    </source>
</reference>
<evidence type="ECO:0000313" key="2">
    <source>
        <dbReference type="Proteomes" id="UP001060215"/>
    </source>
</evidence>
<keyword evidence="2" id="KW-1185">Reference proteome</keyword>
<accession>A0ACC0HBT4</accession>
<proteinExistence type="predicted"/>
<dbReference type="EMBL" id="CM045762">
    <property type="protein sequence ID" value="KAI8010333.1"/>
    <property type="molecule type" value="Genomic_DNA"/>
</dbReference>
<protein>
    <submittedName>
        <fullName evidence="1">Uncharacterized protein</fullName>
    </submittedName>
</protein>
<comment type="caution">
    <text evidence="1">The sequence shown here is derived from an EMBL/GenBank/DDBJ whole genome shotgun (WGS) entry which is preliminary data.</text>
</comment>
<organism evidence="1 2">
    <name type="scientific">Camellia lanceoleosa</name>
    <dbReference type="NCBI Taxonomy" id="1840588"/>
    <lineage>
        <taxon>Eukaryota</taxon>
        <taxon>Viridiplantae</taxon>
        <taxon>Streptophyta</taxon>
        <taxon>Embryophyta</taxon>
        <taxon>Tracheophyta</taxon>
        <taxon>Spermatophyta</taxon>
        <taxon>Magnoliopsida</taxon>
        <taxon>eudicotyledons</taxon>
        <taxon>Gunneridae</taxon>
        <taxon>Pentapetalae</taxon>
        <taxon>asterids</taxon>
        <taxon>Ericales</taxon>
        <taxon>Theaceae</taxon>
        <taxon>Camellia</taxon>
    </lineage>
</organism>
<name>A0ACC0HBT4_9ERIC</name>
<gene>
    <name evidence="1" type="ORF">LOK49_LG06G02240</name>
</gene>
<sequence length="113" mass="12325">MLPTLVEELLMSESVIKVYGALRMSVKMFLMWNSTMLIDGGGDANVETSLVEASNLVVLRESSIIHSNANLEFMDKICRVEDILVEGSIEGSVVHFHRARTIAIDSLGAISAS</sequence>